<evidence type="ECO:0000313" key="3">
    <source>
        <dbReference type="Proteomes" id="UP001138802"/>
    </source>
</evidence>
<sequence>MLDLMQRLATRMAPARHILIMLGAVGILVVGATVLAFEASTGNRILLPAVLILLWATLGVIFVDVFARIPAAPEPSWGRWKRLKRRISRSLYWLLGIAFIGTSLVAINVSLAIAREWMDDWPRGNPISATCPVRIPLAEMPTWRMV</sequence>
<comment type="caution">
    <text evidence="2">The sequence shown here is derived from an EMBL/GenBank/DDBJ whole genome shotgun (WGS) entry which is preliminary data.</text>
</comment>
<feature type="transmembrane region" description="Helical" evidence="1">
    <location>
        <begin position="20"/>
        <end position="39"/>
    </location>
</feature>
<gene>
    <name evidence="2" type="ORF">CKO25_00905</name>
</gene>
<proteinExistence type="predicted"/>
<keyword evidence="1" id="KW-0472">Membrane</keyword>
<evidence type="ECO:0000256" key="1">
    <source>
        <dbReference type="SAM" id="Phobius"/>
    </source>
</evidence>
<reference evidence="2 3" key="1">
    <citation type="journal article" date="2020" name="Microorganisms">
        <title>Osmotic Adaptation and Compatible Solute Biosynthesis of Phototrophic Bacteria as Revealed from Genome Analyses.</title>
        <authorList>
            <person name="Imhoff J.F."/>
            <person name="Rahn T."/>
            <person name="Kunzel S."/>
            <person name="Keller A."/>
            <person name="Neulinger S.C."/>
        </authorList>
    </citation>
    <scope>NUCLEOTIDE SEQUENCE [LARGE SCALE GENOMIC DNA]</scope>
    <source>
        <strain evidence="2 3">DSM 21303</strain>
    </source>
</reference>
<dbReference type="RefSeq" id="WP_200386026.1">
    <property type="nucleotide sequence ID" value="NZ_NRSD01000001.1"/>
</dbReference>
<feature type="transmembrane region" description="Helical" evidence="1">
    <location>
        <begin position="45"/>
        <end position="69"/>
    </location>
</feature>
<dbReference type="Proteomes" id="UP001138802">
    <property type="component" value="Unassembled WGS sequence"/>
</dbReference>
<keyword evidence="1" id="KW-1133">Transmembrane helix</keyword>
<feature type="transmembrane region" description="Helical" evidence="1">
    <location>
        <begin position="90"/>
        <end position="114"/>
    </location>
</feature>
<organism evidence="2 3">
    <name type="scientific">Thiocapsa imhoffii</name>
    <dbReference type="NCBI Taxonomy" id="382777"/>
    <lineage>
        <taxon>Bacteria</taxon>
        <taxon>Pseudomonadati</taxon>
        <taxon>Pseudomonadota</taxon>
        <taxon>Gammaproteobacteria</taxon>
        <taxon>Chromatiales</taxon>
        <taxon>Chromatiaceae</taxon>
        <taxon>Thiocapsa</taxon>
    </lineage>
</organism>
<dbReference type="EMBL" id="NRSD01000001">
    <property type="protein sequence ID" value="MBK1643235.1"/>
    <property type="molecule type" value="Genomic_DNA"/>
</dbReference>
<protein>
    <submittedName>
        <fullName evidence="2">Uncharacterized protein</fullName>
    </submittedName>
</protein>
<evidence type="ECO:0000313" key="2">
    <source>
        <dbReference type="EMBL" id="MBK1643235.1"/>
    </source>
</evidence>
<name>A0A9X1B7P7_9GAMM</name>
<accession>A0A9X1B7P7</accession>
<keyword evidence="3" id="KW-1185">Reference proteome</keyword>
<dbReference type="AlphaFoldDB" id="A0A9X1B7P7"/>
<keyword evidence="1" id="KW-0812">Transmembrane</keyword>